<dbReference type="RefSeq" id="WP_138721478.1">
    <property type="nucleotide sequence ID" value="NZ_SSHJ02000001.1"/>
</dbReference>
<evidence type="ECO:0000313" key="1">
    <source>
        <dbReference type="EMBL" id="MFN0254314.1"/>
    </source>
</evidence>
<proteinExistence type="predicted"/>
<organism evidence="1 2">
    <name type="scientific">Pedobacter ureilyticus</name>
    <dbReference type="NCBI Taxonomy" id="1393051"/>
    <lineage>
        <taxon>Bacteria</taxon>
        <taxon>Pseudomonadati</taxon>
        <taxon>Bacteroidota</taxon>
        <taxon>Sphingobacteriia</taxon>
        <taxon>Sphingobacteriales</taxon>
        <taxon>Sphingobacteriaceae</taxon>
        <taxon>Pedobacter</taxon>
    </lineage>
</organism>
<dbReference type="EMBL" id="SSHJ02000001">
    <property type="protein sequence ID" value="MFN0254314.1"/>
    <property type="molecule type" value="Genomic_DNA"/>
</dbReference>
<reference evidence="1 2" key="1">
    <citation type="submission" date="2024-12" db="EMBL/GenBank/DDBJ databases">
        <authorList>
            <person name="Hu S."/>
        </authorList>
    </citation>
    <scope>NUCLEOTIDE SEQUENCE [LARGE SCALE GENOMIC DNA]</scope>
    <source>
        <strain evidence="1 2">THG-T11</strain>
    </source>
</reference>
<evidence type="ECO:0000313" key="2">
    <source>
        <dbReference type="Proteomes" id="UP001517247"/>
    </source>
</evidence>
<dbReference type="Proteomes" id="UP001517247">
    <property type="component" value="Unassembled WGS sequence"/>
</dbReference>
<accession>A0ABW9J2K4</accession>
<name>A0ABW9J2K4_9SPHI</name>
<sequence length="100" mass="11556">MVEIFKTNVGNHRLAQQLIDEVRAIYNNADISFDLEDCDRVFRFYADEDVAGIRQNIDRLFQSMGCFAIPLDDEFVEFKSHSIFSQVKDKVGIKAFLGFI</sequence>
<protein>
    <submittedName>
        <fullName evidence="1">Uncharacterized protein</fullName>
    </submittedName>
</protein>
<keyword evidence="2" id="KW-1185">Reference proteome</keyword>
<comment type="caution">
    <text evidence="1">The sequence shown here is derived from an EMBL/GenBank/DDBJ whole genome shotgun (WGS) entry which is preliminary data.</text>
</comment>
<gene>
    <name evidence="1" type="ORF">E6A44_001940</name>
</gene>